<dbReference type="EMBL" id="JAODUO010000089">
    <property type="protein sequence ID" value="KAK2190057.1"/>
    <property type="molecule type" value="Genomic_DNA"/>
</dbReference>
<comment type="caution">
    <text evidence="1">The sequence shown here is derived from an EMBL/GenBank/DDBJ whole genome shotgun (WGS) entry which is preliminary data.</text>
</comment>
<dbReference type="AlphaFoldDB" id="A0AAD9P8E5"/>
<gene>
    <name evidence="1" type="ORF">NP493_90g00016</name>
</gene>
<name>A0AAD9P8E5_RIDPI</name>
<protein>
    <submittedName>
        <fullName evidence="1">Uncharacterized protein</fullName>
    </submittedName>
</protein>
<sequence length="104" mass="11488">MRGSYTRRSRSQLRPNSLSPVATLLKLVTPKLEIPTLATLTLMTPTLVTQTLVTPTLVTGMVTRGSILSSWRLGCPNCRRCESLSVLECPLSPSTDCNEWHMQS</sequence>
<evidence type="ECO:0000313" key="1">
    <source>
        <dbReference type="EMBL" id="KAK2190057.1"/>
    </source>
</evidence>
<evidence type="ECO:0000313" key="2">
    <source>
        <dbReference type="Proteomes" id="UP001209878"/>
    </source>
</evidence>
<accession>A0AAD9P8E5</accession>
<reference evidence="1" key="1">
    <citation type="journal article" date="2023" name="Mol. Biol. Evol.">
        <title>Third-Generation Sequencing Reveals the Adaptive Role of the Epigenome in Three Deep-Sea Polychaetes.</title>
        <authorList>
            <person name="Perez M."/>
            <person name="Aroh O."/>
            <person name="Sun Y."/>
            <person name="Lan Y."/>
            <person name="Juniper S.K."/>
            <person name="Young C.R."/>
            <person name="Angers B."/>
            <person name="Qian P.Y."/>
        </authorList>
    </citation>
    <scope>NUCLEOTIDE SEQUENCE</scope>
    <source>
        <strain evidence="1">R07B-5</strain>
    </source>
</reference>
<organism evidence="1 2">
    <name type="scientific">Ridgeia piscesae</name>
    <name type="common">Tubeworm</name>
    <dbReference type="NCBI Taxonomy" id="27915"/>
    <lineage>
        <taxon>Eukaryota</taxon>
        <taxon>Metazoa</taxon>
        <taxon>Spiralia</taxon>
        <taxon>Lophotrochozoa</taxon>
        <taxon>Annelida</taxon>
        <taxon>Polychaeta</taxon>
        <taxon>Sedentaria</taxon>
        <taxon>Canalipalpata</taxon>
        <taxon>Sabellida</taxon>
        <taxon>Siboglinidae</taxon>
        <taxon>Ridgeia</taxon>
    </lineage>
</organism>
<dbReference type="Proteomes" id="UP001209878">
    <property type="component" value="Unassembled WGS sequence"/>
</dbReference>
<keyword evidence="2" id="KW-1185">Reference proteome</keyword>
<proteinExistence type="predicted"/>